<dbReference type="InterPro" id="IPR029033">
    <property type="entry name" value="His_PPase_superfam"/>
</dbReference>
<dbReference type="PANTHER" id="PTHR20963">
    <property type="entry name" value="MULTIPLE INOSITOL POLYPHOSPHATE PHOSPHATASE-RELATED"/>
    <property type="match status" value="1"/>
</dbReference>
<feature type="chain" id="PRO_5042898865" evidence="3">
    <location>
        <begin position="20"/>
        <end position="198"/>
    </location>
</feature>
<dbReference type="Gene3D" id="3.40.50.1240">
    <property type="entry name" value="Phosphoglycerate mutase-like"/>
    <property type="match status" value="1"/>
</dbReference>
<dbReference type="GO" id="GO:0003993">
    <property type="term" value="F:acid phosphatase activity"/>
    <property type="evidence" value="ECO:0007669"/>
    <property type="project" value="TreeGrafter"/>
</dbReference>
<dbReference type="AlphaFoldDB" id="A0AAN7ZCA7"/>
<evidence type="ECO:0000256" key="1">
    <source>
        <dbReference type="ARBA" id="ARBA00022801"/>
    </source>
</evidence>
<gene>
    <name evidence="4" type="ORF">RI129_009502</name>
</gene>
<name>A0AAN7ZCA7_9COLE</name>
<protein>
    <submittedName>
        <fullName evidence="4">Uncharacterized protein</fullName>
    </submittedName>
</protein>
<reference evidence="4 5" key="1">
    <citation type="journal article" date="2024" name="Insects">
        <title>An Improved Chromosome-Level Genome Assembly of the Firefly Pyrocoelia pectoralis.</title>
        <authorList>
            <person name="Fu X."/>
            <person name="Meyer-Rochow V.B."/>
            <person name="Ballantyne L."/>
            <person name="Zhu X."/>
        </authorList>
    </citation>
    <scope>NUCLEOTIDE SEQUENCE [LARGE SCALE GENOMIC DNA]</scope>
    <source>
        <strain evidence="4">XCY_ONT2</strain>
    </source>
</reference>
<dbReference type="EMBL" id="JAVRBK010000007">
    <property type="protein sequence ID" value="KAK5640955.1"/>
    <property type="molecule type" value="Genomic_DNA"/>
</dbReference>
<evidence type="ECO:0000256" key="3">
    <source>
        <dbReference type="SAM" id="SignalP"/>
    </source>
</evidence>
<comment type="caution">
    <text evidence="4">The sequence shown here is derived from an EMBL/GenBank/DDBJ whole genome shotgun (WGS) entry which is preliminary data.</text>
</comment>
<keyword evidence="5" id="KW-1185">Reference proteome</keyword>
<keyword evidence="3" id="KW-0732">Signal</keyword>
<dbReference type="SUPFAM" id="SSF53254">
    <property type="entry name" value="Phosphoglycerate mutase-like"/>
    <property type="match status" value="1"/>
</dbReference>
<evidence type="ECO:0000256" key="2">
    <source>
        <dbReference type="SAM" id="MobiDB-lite"/>
    </source>
</evidence>
<evidence type="ECO:0000313" key="5">
    <source>
        <dbReference type="Proteomes" id="UP001329430"/>
    </source>
</evidence>
<dbReference type="GO" id="GO:0052745">
    <property type="term" value="F:inositol phosphate phosphatase activity"/>
    <property type="evidence" value="ECO:0007669"/>
    <property type="project" value="TreeGrafter"/>
</dbReference>
<accession>A0AAN7ZCA7</accession>
<dbReference type="Proteomes" id="UP001329430">
    <property type="component" value="Chromosome 7"/>
</dbReference>
<sequence>MQNLSFILVYIILFCSIDSSFITNYEKHFGSKTPYRTVENNNETPIEFEGCQPKKIWYIIRHGARSPTQDVLLNLKQNLPRITQIILHANNHISTTYLEELKKWKLVFGNDTVLTEEGGRELFHLALRSQARFPTLFPKIYSKEHYYFKYTDAERTASSAQNFTFGLFGNGHRNVEFPTPSPNDSILRVSRKGEREEV</sequence>
<proteinExistence type="predicted"/>
<feature type="region of interest" description="Disordered" evidence="2">
    <location>
        <begin position="176"/>
        <end position="198"/>
    </location>
</feature>
<keyword evidence="1" id="KW-0378">Hydrolase</keyword>
<dbReference type="Pfam" id="PF00328">
    <property type="entry name" value="His_Phos_2"/>
    <property type="match status" value="1"/>
</dbReference>
<evidence type="ECO:0000313" key="4">
    <source>
        <dbReference type="EMBL" id="KAK5640955.1"/>
    </source>
</evidence>
<dbReference type="PANTHER" id="PTHR20963:SF51">
    <property type="entry name" value="MULTIPLE INOSITOL POLYPHOSPHATE PHOSPHATASE 1"/>
    <property type="match status" value="1"/>
</dbReference>
<feature type="signal peptide" evidence="3">
    <location>
        <begin position="1"/>
        <end position="19"/>
    </location>
</feature>
<dbReference type="InterPro" id="IPR000560">
    <property type="entry name" value="His_Pase_clade-2"/>
</dbReference>
<organism evidence="4 5">
    <name type="scientific">Pyrocoelia pectoralis</name>
    <dbReference type="NCBI Taxonomy" id="417401"/>
    <lineage>
        <taxon>Eukaryota</taxon>
        <taxon>Metazoa</taxon>
        <taxon>Ecdysozoa</taxon>
        <taxon>Arthropoda</taxon>
        <taxon>Hexapoda</taxon>
        <taxon>Insecta</taxon>
        <taxon>Pterygota</taxon>
        <taxon>Neoptera</taxon>
        <taxon>Endopterygota</taxon>
        <taxon>Coleoptera</taxon>
        <taxon>Polyphaga</taxon>
        <taxon>Elateriformia</taxon>
        <taxon>Elateroidea</taxon>
        <taxon>Lampyridae</taxon>
        <taxon>Lampyrinae</taxon>
        <taxon>Pyrocoelia</taxon>
    </lineage>
</organism>